<sequence>MGPGGAGVDRAQRKRGLQQKSRILRFRYKDISLYTKTVKTDKVVGVAAYVTTGISVIERERTLALEYESMWIKLKKVNSHYLEFLAVYRPPNILSAAAESHFGLAKEAAVHQWVLNAGDFNAPSIDWENLTVEGHQLPSVLSY</sequence>
<dbReference type="Proteomes" id="UP000281553">
    <property type="component" value="Unassembled WGS sequence"/>
</dbReference>
<dbReference type="OrthoDB" id="6285797at2759"/>
<gene>
    <name evidence="1" type="ORF">DILT_LOCUS820</name>
</gene>
<dbReference type="EMBL" id="UYRU01004072">
    <property type="protein sequence ID" value="VDK36894.1"/>
    <property type="molecule type" value="Genomic_DNA"/>
</dbReference>
<dbReference type="Gene3D" id="3.60.10.10">
    <property type="entry name" value="Endonuclease/exonuclease/phosphatase"/>
    <property type="match status" value="1"/>
</dbReference>
<dbReference type="InterPro" id="IPR036691">
    <property type="entry name" value="Endo/exonu/phosph_ase_sf"/>
</dbReference>
<organism evidence="1 2">
    <name type="scientific">Dibothriocephalus latus</name>
    <name type="common">Fish tapeworm</name>
    <name type="synonym">Diphyllobothrium latum</name>
    <dbReference type="NCBI Taxonomy" id="60516"/>
    <lineage>
        <taxon>Eukaryota</taxon>
        <taxon>Metazoa</taxon>
        <taxon>Spiralia</taxon>
        <taxon>Lophotrochozoa</taxon>
        <taxon>Platyhelminthes</taxon>
        <taxon>Cestoda</taxon>
        <taxon>Eucestoda</taxon>
        <taxon>Diphyllobothriidea</taxon>
        <taxon>Diphyllobothriidae</taxon>
        <taxon>Dibothriocephalus</taxon>
    </lineage>
</organism>
<evidence type="ECO:0008006" key="3">
    <source>
        <dbReference type="Google" id="ProtNLM"/>
    </source>
</evidence>
<proteinExistence type="predicted"/>
<evidence type="ECO:0000313" key="1">
    <source>
        <dbReference type="EMBL" id="VDK36894.1"/>
    </source>
</evidence>
<name>A0A3P6QWF6_DIBLA</name>
<accession>A0A3P6QWF6</accession>
<dbReference type="SUPFAM" id="SSF56219">
    <property type="entry name" value="DNase I-like"/>
    <property type="match status" value="1"/>
</dbReference>
<reference evidence="1 2" key="1">
    <citation type="submission" date="2018-11" db="EMBL/GenBank/DDBJ databases">
        <authorList>
            <consortium name="Pathogen Informatics"/>
        </authorList>
    </citation>
    <scope>NUCLEOTIDE SEQUENCE [LARGE SCALE GENOMIC DNA]</scope>
</reference>
<protein>
    <recommendedName>
        <fullName evidence="3">Endonuclease/exonuclease/phosphatase domain-containing protein</fullName>
    </recommendedName>
</protein>
<keyword evidence="2" id="KW-1185">Reference proteome</keyword>
<evidence type="ECO:0000313" key="2">
    <source>
        <dbReference type="Proteomes" id="UP000281553"/>
    </source>
</evidence>
<dbReference type="AlphaFoldDB" id="A0A3P6QWF6"/>